<proteinExistence type="predicted"/>
<comment type="caution">
    <text evidence="1">The sequence shown here is derived from an EMBL/GenBank/DDBJ whole genome shotgun (WGS) entry which is preliminary data.</text>
</comment>
<dbReference type="AlphaFoldDB" id="A0A9N7VBT8"/>
<evidence type="ECO:0000313" key="1">
    <source>
        <dbReference type="EMBL" id="CAB1449496.1"/>
    </source>
</evidence>
<sequence length="67" mass="7573">MLRDGINMSSLIDLVPRVIRRTDPRTHKENMDPSCEEATEPCRLLNITAYLKKMKLANLCKPGGLTC</sequence>
<accession>A0A9N7VBT8</accession>
<evidence type="ECO:0000313" key="2">
    <source>
        <dbReference type="Proteomes" id="UP001153269"/>
    </source>
</evidence>
<name>A0A9N7VBT8_PLEPL</name>
<keyword evidence="2" id="KW-1185">Reference proteome</keyword>
<dbReference type="EMBL" id="CADEAL010004017">
    <property type="protein sequence ID" value="CAB1449496.1"/>
    <property type="molecule type" value="Genomic_DNA"/>
</dbReference>
<gene>
    <name evidence="1" type="ORF">PLEPLA_LOCUS37179</name>
</gene>
<dbReference type="Proteomes" id="UP001153269">
    <property type="component" value="Unassembled WGS sequence"/>
</dbReference>
<organism evidence="1 2">
    <name type="scientific">Pleuronectes platessa</name>
    <name type="common">European plaice</name>
    <dbReference type="NCBI Taxonomy" id="8262"/>
    <lineage>
        <taxon>Eukaryota</taxon>
        <taxon>Metazoa</taxon>
        <taxon>Chordata</taxon>
        <taxon>Craniata</taxon>
        <taxon>Vertebrata</taxon>
        <taxon>Euteleostomi</taxon>
        <taxon>Actinopterygii</taxon>
        <taxon>Neopterygii</taxon>
        <taxon>Teleostei</taxon>
        <taxon>Neoteleostei</taxon>
        <taxon>Acanthomorphata</taxon>
        <taxon>Carangaria</taxon>
        <taxon>Pleuronectiformes</taxon>
        <taxon>Pleuronectoidei</taxon>
        <taxon>Pleuronectidae</taxon>
        <taxon>Pleuronectes</taxon>
    </lineage>
</organism>
<protein>
    <submittedName>
        <fullName evidence="1">Uncharacterized protein</fullName>
    </submittedName>
</protein>
<reference evidence="1" key="1">
    <citation type="submission" date="2020-03" db="EMBL/GenBank/DDBJ databases">
        <authorList>
            <person name="Weist P."/>
        </authorList>
    </citation>
    <scope>NUCLEOTIDE SEQUENCE</scope>
</reference>